<feature type="region of interest" description="Disordered" evidence="1">
    <location>
        <begin position="19"/>
        <end position="51"/>
    </location>
</feature>
<proteinExistence type="predicted"/>
<sequence length="51" mass="5380">MTDPTGKTAVITGLGQAKGRARLRGPMSVAPPTVRGPWVRRKIPTPPVCAE</sequence>
<gene>
    <name evidence="2" type="ORF">ROLI_029190</name>
</gene>
<evidence type="ECO:0000256" key="1">
    <source>
        <dbReference type="SAM" id="MobiDB-lite"/>
    </source>
</evidence>
<name>A0ABZ2BYP0_9RHOB</name>
<evidence type="ECO:0000313" key="2">
    <source>
        <dbReference type="EMBL" id="WVX49824.1"/>
    </source>
</evidence>
<reference evidence="3" key="1">
    <citation type="submission" date="2024-01" db="EMBL/GenBank/DDBJ databases">
        <title>Roseobacter fucihabitans sp. nov., isolated from the brown alga Fucus spiralis.</title>
        <authorList>
            <person name="Hahnke S."/>
            <person name="Berger M."/>
            <person name="Schlingloff A."/>
            <person name="Athale I."/>
            <person name="Neumann-Schaal M."/>
            <person name="Adenaya A."/>
            <person name="Poehlein A."/>
            <person name="Daniel R."/>
            <person name="Pertersen J."/>
            <person name="Brinkhoff T."/>
        </authorList>
    </citation>
    <scope>NUCLEOTIDE SEQUENCE [LARGE SCALE GENOMIC DNA]</scope>
    <source>
        <strain evidence="3">B14</strain>
    </source>
</reference>
<accession>A0ABZ2BYP0</accession>
<keyword evidence="3" id="KW-1185">Reference proteome</keyword>
<dbReference type="EMBL" id="CP143423">
    <property type="protein sequence ID" value="WVX49824.1"/>
    <property type="molecule type" value="Genomic_DNA"/>
</dbReference>
<organism evidence="2 3">
    <name type="scientific">Roseobacter fucihabitans</name>
    <dbReference type="NCBI Taxonomy" id="1537242"/>
    <lineage>
        <taxon>Bacteria</taxon>
        <taxon>Pseudomonadati</taxon>
        <taxon>Pseudomonadota</taxon>
        <taxon>Alphaproteobacteria</taxon>
        <taxon>Rhodobacterales</taxon>
        <taxon>Roseobacteraceae</taxon>
        <taxon>Roseobacter</taxon>
    </lineage>
</organism>
<dbReference type="Proteomes" id="UP001318682">
    <property type="component" value="Chromosome"/>
</dbReference>
<evidence type="ECO:0000313" key="3">
    <source>
        <dbReference type="Proteomes" id="UP001318682"/>
    </source>
</evidence>
<protein>
    <submittedName>
        <fullName evidence="2">Uncharacterized protein</fullName>
    </submittedName>
</protein>